<evidence type="ECO:0000313" key="5">
    <source>
        <dbReference type="EMBL" id="KAK5582584.1"/>
    </source>
</evidence>
<dbReference type="Pfam" id="PF00011">
    <property type="entry name" value="HSP20"/>
    <property type="match status" value="1"/>
</dbReference>
<dbReference type="Proteomes" id="UP001344447">
    <property type="component" value="Unassembled WGS sequence"/>
</dbReference>
<sequence length="154" mass="17956">MSCSIILPNLINFINNDNNNIFEKNNEVQKQENKLNQVNLLNSILESKFTSLNPKLKIQETFYQYQIKALIPSNFNKEEVSVNIKSNRLIISALKEIKVENEQEKTKLTKYQKTINISNKNLDFSTIKAQFKENILTITILKHSIENEINIKIE</sequence>
<dbReference type="EMBL" id="JAVFKY010000001">
    <property type="protein sequence ID" value="KAK5582584.1"/>
    <property type="molecule type" value="Genomic_DNA"/>
</dbReference>
<dbReference type="Gene3D" id="2.60.40.790">
    <property type="match status" value="1"/>
</dbReference>
<feature type="coiled-coil region" evidence="3">
    <location>
        <begin position="14"/>
        <end position="48"/>
    </location>
</feature>
<dbReference type="InterPro" id="IPR008978">
    <property type="entry name" value="HSP20-like_chaperone"/>
</dbReference>
<evidence type="ECO:0000256" key="1">
    <source>
        <dbReference type="PROSITE-ProRule" id="PRU00285"/>
    </source>
</evidence>
<dbReference type="PROSITE" id="PS01031">
    <property type="entry name" value="SHSP"/>
    <property type="match status" value="1"/>
</dbReference>
<gene>
    <name evidence="5" type="ORF">RB653_004169</name>
</gene>
<keyword evidence="6" id="KW-1185">Reference proteome</keyword>
<protein>
    <recommendedName>
        <fullName evidence="4">SHSP domain-containing protein</fullName>
    </recommendedName>
</protein>
<dbReference type="InterPro" id="IPR002068">
    <property type="entry name" value="A-crystallin/Hsp20_dom"/>
</dbReference>
<dbReference type="AlphaFoldDB" id="A0AAN7TZ65"/>
<organism evidence="5 6">
    <name type="scientific">Dictyostelium firmibasis</name>
    <dbReference type="NCBI Taxonomy" id="79012"/>
    <lineage>
        <taxon>Eukaryota</taxon>
        <taxon>Amoebozoa</taxon>
        <taxon>Evosea</taxon>
        <taxon>Eumycetozoa</taxon>
        <taxon>Dictyostelia</taxon>
        <taxon>Dictyosteliales</taxon>
        <taxon>Dictyosteliaceae</taxon>
        <taxon>Dictyostelium</taxon>
    </lineage>
</organism>
<accession>A0AAN7TZ65</accession>
<comment type="caution">
    <text evidence="5">The sequence shown here is derived from an EMBL/GenBank/DDBJ whole genome shotgun (WGS) entry which is preliminary data.</text>
</comment>
<evidence type="ECO:0000259" key="4">
    <source>
        <dbReference type="PROSITE" id="PS01031"/>
    </source>
</evidence>
<feature type="domain" description="SHSP" evidence="4">
    <location>
        <begin position="47"/>
        <end position="154"/>
    </location>
</feature>
<name>A0AAN7TZ65_9MYCE</name>
<evidence type="ECO:0000256" key="2">
    <source>
        <dbReference type="RuleBase" id="RU003616"/>
    </source>
</evidence>
<proteinExistence type="inferred from homology"/>
<dbReference type="CDD" id="cd06464">
    <property type="entry name" value="ACD_sHsps-like"/>
    <property type="match status" value="1"/>
</dbReference>
<comment type="similarity">
    <text evidence="1 2">Belongs to the small heat shock protein (HSP20) family.</text>
</comment>
<evidence type="ECO:0000256" key="3">
    <source>
        <dbReference type="SAM" id="Coils"/>
    </source>
</evidence>
<reference evidence="5 6" key="1">
    <citation type="submission" date="2023-11" db="EMBL/GenBank/DDBJ databases">
        <title>Dfirmibasis_genome.</title>
        <authorList>
            <person name="Edelbroek B."/>
            <person name="Kjellin J."/>
            <person name="Jerlstrom-Hultqvist J."/>
            <person name="Soderbom F."/>
        </authorList>
    </citation>
    <scope>NUCLEOTIDE SEQUENCE [LARGE SCALE GENOMIC DNA]</scope>
    <source>
        <strain evidence="5 6">TNS-C-14</strain>
    </source>
</reference>
<evidence type="ECO:0000313" key="6">
    <source>
        <dbReference type="Proteomes" id="UP001344447"/>
    </source>
</evidence>
<dbReference type="SUPFAM" id="SSF49764">
    <property type="entry name" value="HSP20-like chaperones"/>
    <property type="match status" value="1"/>
</dbReference>
<keyword evidence="3" id="KW-0175">Coiled coil</keyword>